<evidence type="ECO:0000313" key="2">
    <source>
        <dbReference type="Proteomes" id="UP001153332"/>
    </source>
</evidence>
<dbReference type="EMBL" id="JAPUUL010000282">
    <property type="protein sequence ID" value="KAJ8131488.1"/>
    <property type="molecule type" value="Genomic_DNA"/>
</dbReference>
<organism evidence="1 2">
    <name type="scientific">Lasiodiplodia mahajangana</name>
    <dbReference type="NCBI Taxonomy" id="1108764"/>
    <lineage>
        <taxon>Eukaryota</taxon>
        <taxon>Fungi</taxon>
        <taxon>Dikarya</taxon>
        <taxon>Ascomycota</taxon>
        <taxon>Pezizomycotina</taxon>
        <taxon>Dothideomycetes</taxon>
        <taxon>Dothideomycetes incertae sedis</taxon>
        <taxon>Botryosphaeriales</taxon>
        <taxon>Botryosphaeriaceae</taxon>
        <taxon>Lasiodiplodia</taxon>
    </lineage>
</organism>
<gene>
    <name evidence="1" type="ORF">O1611_g2140</name>
</gene>
<protein>
    <submittedName>
        <fullName evidence="1">Uncharacterized protein</fullName>
    </submittedName>
</protein>
<accession>A0ACC2JW46</accession>
<dbReference type="Proteomes" id="UP001153332">
    <property type="component" value="Unassembled WGS sequence"/>
</dbReference>
<name>A0ACC2JW46_9PEZI</name>
<proteinExistence type="predicted"/>
<comment type="caution">
    <text evidence="1">The sequence shown here is derived from an EMBL/GenBank/DDBJ whole genome shotgun (WGS) entry which is preliminary data.</text>
</comment>
<sequence>MEPLVYPYRDSGSSGSAPVRPPRLTCDICDEESEELHYVGCAHVHCKDCIIANARASLNPNNQFAPARCCLVIPTEVLQRAGALNADELEQYSAQMEELTSPLGRLYCWGQECGAFIPSADRTRRVGTCAKCKRRTCRICRRKSHFGPCEKTQDEAGYEADEAFYRLAEAGGWKQCPNCLSMIQRHGGCNQMT</sequence>
<reference evidence="1" key="1">
    <citation type="submission" date="2022-12" db="EMBL/GenBank/DDBJ databases">
        <title>Genome Sequence of Lasiodiplodia mahajangana.</title>
        <authorList>
            <person name="Buettner E."/>
        </authorList>
    </citation>
    <scope>NUCLEOTIDE SEQUENCE</scope>
    <source>
        <strain evidence="1">VT137</strain>
    </source>
</reference>
<evidence type="ECO:0000313" key="1">
    <source>
        <dbReference type="EMBL" id="KAJ8131488.1"/>
    </source>
</evidence>
<keyword evidence="2" id="KW-1185">Reference proteome</keyword>